<organism evidence="1 2">
    <name type="scientific">Enhygromyxa salina</name>
    <dbReference type="NCBI Taxonomy" id="215803"/>
    <lineage>
        <taxon>Bacteria</taxon>
        <taxon>Pseudomonadati</taxon>
        <taxon>Myxococcota</taxon>
        <taxon>Polyangia</taxon>
        <taxon>Nannocystales</taxon>
        <taxon>Nannocystaceae</taxon>
        <taxon>Enhygromyxa</taxon>
    </lineage>
</organism>
<dbReference type="AlphaFoldDB" id="A0A0C2DBY7"/>
<reference evidence="1 2" key="1">
    <citation type="submission" date="2014-12" db="EMBL/GenBank/DDBJ databases">
        <title>Genome assembly of Enhygromyxa salina DSM 15201.</title>
        <authorList>
            <person name="Sharma G."/>
            <person name="Subramanian S."/>
        </authorList>
    </citation>
    <scope>NUCLEOTIDE SEQUENCE [LARGE SCALE GENOMIC DNA]</scope>
    <source>
        <strain evidence="1 2">DSM 15201</strain>
    </source>
</reference>
<comment type="caution">
    <text evidence="1">The sequence shown here is derived from an EMBL/GenBank/DDBJ whole genome shotgun (WGS) entry which is preliminary data.</text>
</comment>
<accession>A0A0C2DBY7</accession>
<evidence type="ECO:0000313" key="1">
    <source>
        <dbReference type="EMBL" id="KIG18970.1"/>
    </source>
</evidence>
<sequence length="593" mass="66083">MIILVRDAQRARLRELAMLLDELEPGFVFTDDPTLMLDQAPGSLVLFVMRREHLDSLNLNRPVFAQRSLRVVLWAEGELANQFKFHAPDLHDWASHFVRCPEGVPEFAVRGLEQGLRWWPGVAWTGAGLALALKLTPSAGAWLELDPTQDYSSLVEALQAEPRRGVIWRGVATATSLWRLRWAIAEARHTGKHVLDNPRIGAPGWFPVCSDQLELDEAAALAGGLWDAALAEFEPGAFARVESDPETIERVGLLRGTGPELRTLHDATVVDAWRRDLVRRMRNDPDPAERPWSRHEQAIFAALERTRKSWAQRGRAAWAGFECEHWLRIGADADQKAALLEWASTMGQHDIVERWKARWDVDFERRPQIRAKIEWGENSDATPTLLRGPIDAPTIDKGVHALFVVGTNSGWEVPMARRFVAVQVVVMGDHASPGLRELMDQVMRSAADQLGIHDPQFLVIARLLGLGAGAYVTPSLALSYLDDPARLAMGGRYPLLAGADLEVSIVLTMLGRFEGALEMFDRARATEFGDPDLEAFERFHQLTRAALGGASLGEDADWRPGSKEGLVDAIDRVGRRLLRSRLMQLGNLIEDAD</sequence>
<protein>
    <submittedName>
        <fullName evidence="1">Uncharacterized protein</fullName>
    </submittedName>
</protein>
<dbReference type="Proteomes" id="UP000031599">
    <property type="component" value="Unassembled WGS sequence"/>
</dbReference>
<proteinExistence type="predicted"/>
<evidence type="ECO:0000313" key="2">
    <source>
        <dbReference type="Proteomes" id="UP000031599"/>
    </source>
</evidence>
<name>A0A0C2DBY7_9BACT</name>
<dbReference type="EMBL" id="JMCC02000007">
    <property type="protein sequence ID" value="KIG18970.1"/>
    <property type="molecule type" value="Genomic_DNA"/>
</dbReference>
<gene>
    <name evidence="1" type="ORF">DB30_06581</name>
</gene>